<geneLocation type="plasmid" evidence="2">
    <name>pcun1</name>
</geneLocation>
<accession>A0A1W6BZC7</accession>
<dbReference type="KEGG" id="ccun:CCUN_a0002"/>
<dbReference type="EMBL" id="CP020868">
    <property type="protein sequence ID" value="ARJ57459.1"/>
    <property type="molecule type" value="Genomic_DNA"/>
</dbReference>
<dbReference type="Proteomes" id="UP000192902">
    <property type="component" value="Plasmid pCUN1"/>
</dbReference>
<name>A0A1W6BZC7_9BACT</name>
<protein>
    <submittedName>
        <fullName evidence="1">Uncharacterized protein</fullName>
    </submittedName>
</protein>
<dbReference type="AlphaFoldDB" id="A0A1W6BZC7"/>
<evidence type="ECO:0000313" key="2">
    <source>
        <dbReference type="Proteomes" id="UP000192902"/>
    </source>
</evidence>
<reference evidence="1 2" key="1">
    <citation type="submission" date="2017-04" db="EMBL/GenBank/DDBJ databases">
        <title>Complete genome sequence of the Campylobacter cuniculorum type strain LMG24588.</title>
        <authorList>
            <person name="Miller W.G."/>
            <person name="Yee E."/>
            <person name="Revez J."/>
            <person name="Bono J.L."/>
            <person name="Rossi M."/>
        </authorList>
    </citation>
    <scope>NUCLEOTIDE SEQUENCE [LARGE SCALE GENOMIC DNA]</scope>
    <source>
        <strain evidence="1 2">LMG 24588</strain>
        <plasmid evidence="2">pcun1</plasmid>
    </source>
</reference>
<evidence type="ECO:0000313" key="1">
    <source>
        <dbReference type="EMBL" id="ARJ57459.1"/>
    </source>
</evidence>
<sequence length="104" mass="12082">MLAQEKQDNLDYIYIEKLKTKSERQLKIMLDTLEKETIKIQAEKAKLESKLKDKIKKGHLIKDALMEKWRTPNAELLEAIEEIKNGGGTLCKSMEEFKAKMAED</sequence>
<proteinExistence type="predicted"/>
<keyword evidence="1" id="KW-0614">Plasmid</keyword>
<organism evidence="1 2">
    <name type="scientific">Campylobacter cuniculorum DSM 23162 = LMG 24588</name>
    <dbReference type="NCBI Taxonomy" id="1121267"/>
    <lineage>
        <taxon>Bacteria</taxon>
        <taxon>Pseudomonadati</taxon>
        <taxon>Campylobacterota</taxon>
        <taxon>Epsilonproteobacteria</taxon>
        <taxon>Campylobacterales</taxon>
        <taxon>Campylobacteraceae</taxon>
        <taxon>Campylobacter</taxon>
    </lineage>
</organism>
<gene>
    <name evidence="1" type="ORF">CCUN_a0002</name>
</gene>